<dbReference type="EMBL" id="AY299121">
    <property type="protein sequence ID" value="AAP58684.1"/>
    <property type="molecule type" value="Genomic_DNA"/>
</dbReference>
<sequence length="172" mass="19529">MVAKDDLTFEEASKLLAYDPDTGELRWKVANNNRVKVGSVAGSVDTATGYIRVMLHGKLYQAHRLAWLLHHGSWPNNHLDHINGQKDDNRIENLRECSNAENCQNRGKRSDNSSGVTGVCWHKRDKKWQALIMVNGNKIHLGYFDTIDEAATARAAAKAQYHKFQPFDRENN</sequence>
<dbReference type="Gene3D" id="3.90.75.20">
    <property type="match status" value="1"/>
</dbReference>
<dbReference type="GO" id="GO:0003677">
    <property type="term" value="F:DNA binding"/>
    <property type="evidence" value="ECO:0007669"/>
    <property type="project" value="InterPro"/>
</dbReference>
<dbReference type="Gene3D" id="3.30.730.10">
    <property type="entry name" value="AP2/ERF domain"/>
    <property type="match status" value="1"/>
</dbReference>
<dbReference type="GO" id="GO:0003700">
    <property type="term" value="F:DNA-binding transcription factor activity"/>
    <property type="evidence" value="ECO:0007669"/>
    <property type="project" value="InterPro"/>
</dbReference>
<accession>Q7Y5K0</accession>
<dbReference type="InterPro" id="IPR003615">
    <property type="entry name" value="HNH_nuc"/>
</dbReference>
<evidence type="ECO:0000259" key="1">
    <source>
        <dbReference type="Pfam" id="PF13392"/>
    </source>
</evidence>
<dbReference type="SUPFAM" id="SSF54060">
    <property type="entry name" value="His-Me finger endonucleases"/>
    <property type="match status" value="1"/>
</dbReference>
<dbReference type="InterPro" id="IPR044925">
    <property type="entry name" value="His-Me_finger_sf"/>
</dbReference>
<reference evidence="2 3" key="1">
    <citation type="journal article" date="2003" name="J. Mol. Biol.">
        <title>Genome of Xanthomonas oryzae bacteriophage Xp10: an odd T-odd phage.</title>
        <authorList>
            <person name="Yuzenkova J."/>
            <person name="Nechaev S."/>
            <person name="Berlin J."/>
            <person name="Rogulja D."/>
            <person name="Kuznedelov K."/>
            <person name="Inman R."/>
            <person name="Mushegian A."/>
            <person name="Severinov K."/>
        </authorList>
    </citation>
    <scope>NUCLEOTIDE SEQUENCE</scope>
</reference>
<evidence type="ECO:0000313" key="3">
    <source>
        <dbReference type="Proteomes" id="UP000001774"/>
    </source>
</evidence>
<dbReference type="GeneID" id="2648395"/>
<keyword evidence="3" id="KW-1185">Reference proteome</keyword>
<dbReference type="KEGG" id="vg:2648395"/>
<name>Q7Y5K0_9CAUD</name>
<feature type="domain" description="HNH nuclease" evidence="1">
    <location>
        <begin position="60"/>
        <end position="102"/>
    </location>
</feature>
<dbReference type="SUPFAM" id="SSF54171">
    <property type="entry name" value="DNA-binding domain"/>
    <property type="match status" value="1"/>
</dbReference>
<organism evidence="2 3">
    <name type="scientific">Xanthomonas phage Xp10</name>
    <dbReference type="NCBI Taxonomy" id="2907956"/>
    <lineage>
        <taxon>Viruses</taxon>
        <taxon>Duplodnaviria</taxon>
        <taxon>Heunggongvirae</taxon>
        <taxon>Uroviricota</taxon>
        <taxon>Caudoviricetes</taxon>
        <taxon>Xipdecavirus</taxon>
        <taxon>Xipdecavirus Xp10</taxon>
    </lineage>
</organism>
<dbReference type="InterPro" id="IPR016177">
    <property type="entry name" value="DNA-bd_dom_sf"/>
</dbReference>
<dbReference type="Pfam" id="PF13392">
    <property type="entry name" value="HNH_3"/>
    <property type="match status" value="1"/>
</dbReference>
<dbReference type="RefSeq" id="NP_858964.1">
    <property type="nucleotide sequence ID" value="NC_004902.1"/>
</dbReference>
<proteinExistence type="predicted"/>
<dbReference type="InterPro" id="IPR036955">
    <property type="entry name" value="AP2/ERF_dom_sf"/>
</dbReference>
<protein>
    <submittedName>
        <fullName evidence="2">17R</fullName>
    </submittedName>
</protein>
<dbReference type="Proteomes" id="UP000001774">
    <property type="component" value="Segment"/>
</dbReference>
<evidence type="ECO:0000313" key="2">
    <source>
        <dbReference type="EMBL" id="AAP58684.1"/>
    </source>
</evidence>